<evidence type="ECO:0000256" key="3">
    <source>
        <dbReference type="ARBA" id="ARBA00022679"/>
    </source>
</evidence>
<evidence type="ECO:0000256" key="2">
    <source>
        <dbReference type="ARBA" id="ARBA00022676"/>
    </source>
</evidence>
<evidence type="ECO:0000313" key="7">
    <source>
        <dbReference type="Proteomes" id="UP000011867"/>
    </source>
</evidence>
<dbReference type="CDD" id="cd00761">
    <property type="entry name" value="Glyco_tranf_GTA_type"/>
    <property type="match status" value="1"/>
</dbReference>
<dbReference type="STRING" id="268739.Nmlp_3246"/>
<dbReference type="eggNOG" id="arCOG01388">
    <property type="taxonomic scope" value="Archaea"/>
</dbReference>
<dbReference type="OrthoDB" id="196370at2157"/>
<evidence type="ECO:0000313" key="6">
    <source>
        <dbReference type="EMBL" id="CCQ37380.1"/>
    </source>
</evidence>
<keyword evidence="2 6" id="KW-0328">Glycosyltransferase</keyword>
<evidence type="ECO:0000256" key="4">
    <source>
        <dbReference type="SAM" id="MobiDB-lite"/>
    </source>
</evidence>
<dbReference type="InterPro" id="IPR001173">
    <property type="entry name" value="Glyco_trans_2-like"/>
</dbReference>
<dbReference type="InterPro" id="IPR029044">
    <property type="entry name" value="Nucleotide-diphossugar_trans"/>
</dbReference>
<dbReference type="HOGENOM" id="CLU_077872_0_0_2"/>
<keyword evidence="7" id="KW-1185">Reference proteome</keyword>
<dbReference type="GeneID" id="14653254"/>
<feature type="compositionally biased region" description="Basic and acidic residues" evidence="4">
    <location>
        <begin position="287"/>
        <end position="298"/>
    </location>
</feature>
<evidence type="ECO:0000256" key="1">
    <source>
        <dbReference type="ARBA" id="ARBA00006739"/>
    </source>
</evidence>
<comment type="similarity">
    <text evidence="1">Belongs to the glycosyltransferase 2 family.</text>
</comment>
<dbReference type="PANTHER" id="PTHR43179">
    <property type="entry name" value="RHAMNOSYLTRANSFERASE WBBL"/>
    <property type="match status" value="1"/>
</dbReference>
<dbReference type="KEGG" id="nmo:Nmlp_3246"/>
<dbReference type="SUPFAM" id="SSF53448">
    <property type="entry name" value="Nucleotide-diphospho-sugar transferases"/>
    <property type="match status" value="1"/>
</dbReference>
<dbReference type="Gene3D" id="3.90.550.10">
    <property type="entry name" value="Spore Coat Polysaccharide Biosynthesis Protein SpsA, Chain A"/>
    <property type="match status" value="1"/>
</dbReference>
<gene>
    <name evidence="6" type="primary">gtl4</name>
    <name evidence="6" type="ordered locus">Nmlp_3246</name>
</gene>
<dbReference type="PANTHER" id="PTHR43179:SF12">
    <property type="entry name" value="GALACTOFURANOSYLTRANSFERASE GLFT2"/>
    <property type="match status" value="1"/>
</dbReference>
<feature type="region of interest" description="Disordered" evidence="4">
    <location>
        <begin position="274"/>
        <end position="298"/>
    </location>
</feature>
<evidence type="ECO:0000259" key="5">
    <source>
        <dbReference type="Pfam" id="PF00535"/>
    </source>
</evidence>
<name>M1XSM6_NATM8</name>
<proteinExistence type="inferred from homology"/>
<dbReference type="AlphaFoldDB" id="M1XSM6"/>
<feature type="domain" description="Glycosyltransferase 2-like" evidence="5">
    <location>
        <begin position="4"/>
        <end position="96"/>
    </location>
</feature>
<dbReference type="EC" id="2.4.-.-" evidence="6"/>
<organism evidence="6 7">
    <name type="scientific">Natronomonas moolapensis (strain DSM 18674 / CECT 7526 / JCM 14361 / 8.8.11)</name>
    <dbReference type="NCBI Taxonomy" id="268739"/>
    <lineage>
        <taxon>Archaea</taxon>
        <taxon>Methanobacteriati</taxon>
        <taxon>Methanobacteriota</taxon>
        <taxon>Stenosarchaea group</taxon>
        <taxon>Halobacteria</taxon>
        <taxon>Halobacteriales</taxon>
        <taxon>Natronomonadaceae</taxon>
        <taxon>Natronomonas</taxon>
    </lineage>
</organism>
<accession>M1XSM6</accession>
<reference evidence="6 7" key="1">
    <citation type="journal article" date="2013" name="Genome Announc.">
        <title>Genome of the haloarchaeon Natronomonas moolapensis, a neutrophilic member of a previously haloalkaliphilic genus.</title>
        <authorList>
            <person name="Dyall-Smith M.L."/>
            <person name="Pfeiffer F."/>
            <person name="Oberwinkler T."/>
            <person name="Klee K."/>
            <person name="Rampp M."/>
            <person name="Palm P."/>
            <person name="Gross K."/>
            <person name="Schuster S.C."/>
            <person name="Oesterhelt D."/>
        </authorList>
    </citation>
    <scope>NUCLEOTIDE SEQUENCE [LARGE SCALE GENOMIC DNA]</scope>
    <source>
        <strain evidence="7">DSM 18674 / JCM 14361 / 8.8.11</strain>
    </source>
</reference>
<sequence length="298" mass="32069">MDVSVVVSTLNDRDQLRGCLESLAGEEPHEVVVVNGPSTDGTSGMVRDRPDVDVLVEIDERNINVARNAGIDRSRGDAIGFLAPTMAVEPGWLDAVRGALSGAGAATGPTHERLDAGVATDTIESRRIRDQQVTYFNGGNVAFTRDLLAELDGFDEYLEVGGARDAAHRIAGVGSEVEWSAGMCVAWAATDGGTAERDWQARYRSLAYRLAKNYGLHPTVPFRTLRHAATDAGRAFRDVLRGESKPTSWLGNGRDVVLGGGRGYADGLRARYADRSPSRNPRGLSARADRAVAVHDRR</sequence>
<dbReference type="EMBL" id="HF582854">
    <property type="protein sequence ID" value="CCQ37380.1"/>
    <property type="molecule type" value="Genomic_DNA"/>
</dbReference>
<dbReference type="Proteomes" id="UP000011867">
    <property type="component" value="Chromosome"/>
</dbReference>
<dbReference type="RefSeq" id="WP_015410123.1">
    <property type="nucleotide sequence ID" value="NC_020388.1"/>
</dbReference>
<protein>
    <submittedName>
        <fullName evidence="6">Probable glycosyltransferase, type 2</fullName>
        <ecNumber evidence="6">2.4.-.-</ecNumber>
    </submittedName>
</protein>
<dbReference type="Pfam" id="PF00535">
    <property type="entry name" value="Glycos_transf_2"/>
    <property type="match status" value="1"/>
</dbReference>
<keyword evidence="3 6" id="KW-0808">Transferase</keyword>
<dbReference type="GO" id="GO:0016757">
    <property type="term" value="F:glycosyltransferase activity"/>
    <property type="evidence" value="ECO:0007669"/>
    <property type="project" value="UniProtKB-KW"/>
</dbReference>